<dbReference type="STRING" id="996342.SAMN05443551_0385"/>
<name>A0A1M5M4D1_9RHOB</name>
<dbReference type="Pfam" id="PF13403">
    <property type="entry name" value="Hint_2"/>
    <property type="match status" value="1"/>
</dbReference>
<feature type="region of interest" description="Disordered" evidence="1">
    <location>
        <begin position="55"/>
        <end position="85"/>
    </location>
</feature>
<accession>A0A1M5M4D1</accession>
<dbReference type="AlphaFoldDB" id="A0A1M5M4D1"/>
<dbReference type="Proteomes" id="UP000184221">
    <property type="component" value="Unassembled WGS sequence"/>
</dbReference>
<feature type="domain" description="Hedgehog/Intein (Hint)" evidence="2">
    <location>
        <begin position="159"/>
        <end position="301"/>
    </location>
</feature>
<reference evidence="3 4" key="1">
    <citation type="submission" date="2016-11" db="EMBL/GenBank/DDBJ databases">
        <authorList>
            <person name="Jaros S."/>
            <person name="Januszkiewicz K."/>
            <person name="Wedrychowicz H."/>
        </authorList>
    </citation>
    <scope>NUCLEOTIDE SEQUENCE [LARGE SCALE GENOMIC DNA]</scope>
    <source>
        <strain evidence="3 4">DSM 29431</strain>
    </source>
</reference>
<protein>
    <submittedName>
        <fullName evidence="3">Hint domain-containing protein</fullName>
    </submittedName>
</protein>
<evidence type="ECO:0000313" key="4">
    <source>
        <dbReference type="Proteomes" id="UP000184221"/>
    </source>
</evidence>
<dbReference type="EMBL" id="FQXC01000001">
    <property type="protein sequence ID" value="SHG72086.1"/>
    <property type="molecule type" value="Genomic_DNA"/>
</dbReference>
<dbReference type="SUPFAM" id="SSF51294">
    <property type="entry name" value="Hedgehog/intein (Hint) domain"/>
    <property type="match status" value="1"/>
</dbReference>
<proteinExistence type="predicted"/>
<dbReference type="InterPro" id="IPR028992">
    <property type="entry name" value="Hedgehog/Intein_dom"/>
</dbReference>
<dbReference type="RefSeq" id="WP_072775835.1">
    <property type="nucleotide sequence ID" value="NZ_FQXC01000001.1"/>
</dbReference>
<evidence type="ECO:0000256" key="1">
    <source>
        <dbReference type="SAM" id="MobiDB-lite"/>
    </source>
</evidence>
<dbReference type="OrthoDB" id="6305173at2"/>
<sequence length="376" mass="40294">MPTFNIQVLTETDLLASGGTVGSNGTFATAGSTFTYDAATMPWFTMQIVDNGADTTTLSGDTDGVNTDGSPNNDNEGADGETGALYDPDGNQVGTFGAVASDRWGVLEGSDGSTIFIYEIENFDDIDVYAFSEPLVDGVTYTNTAQNSRDADIPYAQMICLARGTQILTPGGYTPIERLKVGGIVETVDHGPQPIRWIAKSQATFNSDIGAPQKRPVKIRAGTAGNSRDLLLSAQHRVVVRISTPSGPSDVFAVSRHLAEEFDGRIRPAAGIRYITFYNLLFDKHEVIFADGVQVESLYPGPQTRNFPDLGWSAVLQHKWPSVLAADSIEDVTHAYGPLARQVLSRKTLRAALLAGNLSFPATYGLSQARAHVQVG</sequence>
<feature type="compositionally biased region" description="Polar residues" evidence="1">
    <location>
        <begin position="55"/>
        <end position="75"/>
    </location>
</feature>
<evidence type="ECO:0000313" key="3">
    <source>
        <dbReference type="EMBL" id="SHG72086.1"/>
    </source>
</evidence>
<gene>
    <name evidence="3" type="ORF">SAMN05443551_0385</name>
</gene>
<organism evidence="3 4">
    <name type="scientific">Marivita hallyeonensis</name>
    <dbReference type="NCBI Taxonomy" id="996342"/>
    <lineage>
        <taxon>Bacteria</taxon>
        <taxon>Pseudomonadati</taxon>
        <taxon>Pseudomonadota</taxon>
        <taxon>Alphaproteobacteria</taxon>
        <taxon>Rhodobacterales</taxon>
        <taxon>Roseobacteraceae</taxon>
        <taxon>Marivita</taxon>
    </lineage>
</organism>
<dbReference type="InterPro" id="IPR036844">
    <property type="entry name" value="Hint_dom_sf"/>
</dbReference>
<evidence type="ECO:0000259" key="2">
    <source>
        <dbReference type="Pfam" id="PF13403"/>
    </source>
</evidence>
<keyword evidence="4" id="KW-1185">Reference proteome</keyword>